<evidence type="ECO:0000313" key="2">
    <source>
        <dbReference type="Proteomes" id="UP001229421"/>
    </source>
</evidence>
<dbReference type="Proteomes" id="UP001229421">
    <property type="component" value="Unassembled WGS sequence"/>
</dbReference>
<organism evidence="1 2">
    <name type="scientific">Tagetes erecta</name>
    <name type="common">African marigold</name>
    <dbReference type="NCBI Taxonomy" id="13708"/>
    <lineage>
        <taxon>Eukaryota</taxon>
        <taxon>Viridiplantae</taxon>
        <taxon>Streptophyta</taxon>
        <taxon>Embryophyta</taxon>
        <taxon>Tracheophyta</taxon>
        <taxon>Spermatophyta</taxon>
        <taxon>Magnoliopsida</taxon>
        <taxon>eudicotyledons</taxon>
        <taxon>Gunneridae</taxon>
        <taxon>Pentapetalae</taxon>
        <taxon>asterids</taxon>
        <taxon>campanulids</taxon>
        <taxon>Asterales</taxon>
        <taxon>Asteraceae</taxon>
        <taxon>Asteroideae</taxon>
        <taxon>Heliantheae alliance</taxon>
        <taxon>Tageteae</taxon>
        <taxon>Tagetes</taxon>
    </lineage>
</organism>
<gene>
    <name evidence="1" type="ORF">QVD17_22067</name>
</gene>
<sequence>MVKRSEPLRGCINGSDIESDEGSPLAGFGRKYNRRSCIKPNHHFPPNHNSSLIPAFHHHHHHHQLLFLFHTPL</sequence>
<name>A0AAD8NTC6_TARER</name>
<dbReference type="EMBL" id="JAUHHV010000006">
    <property type="protein sequence ID" value="KAK1420454.1"/>
    <property type="molecule type" value="Genomic_DNA"/>
</dbReference>
<keyword evidence="2" id="KW-1185">Reference proteome</keyword>
<reference evidence="1" key="1">
    <citation type="journal article" date="2023" name="bioRxiv">
        <title>Improved chromosome-level genome assembly for marigold (Tagetes erecta).</title>
        <authorList>
            <person name="Jiang F."/>
            <person name="Yuan L."/>
            <person name="Wang S."/>
            <person name="Wang H."/>
            <person name="Xu D."/>
            <person name="Wang A."/>
            <person name="Fan W."/>
        </authorList>
    </citation>
    <scope>NUCLEOTIDE SEQUENCE</scope>
    <source>
        <strain evidence="1">WSJ</strain>
        <tissue evidence="1">Leaf</tissue>
    </source>
</reference>
<evidence type="ECO:0000313" key="1">
    <source>
        <dbReference type="EMBL" id="KAK1420454.1"/>
    </source>
</evidence>
<accession>A0AAD8NTC6</accession>
<dbReference type="AlphaFoldDB" id="A0AAD8NTC6"/>
<comment type="caution">
    <text evidence="1">The sequence shown here is derived from an EMBL/GenBank/DDBJ whole genome shotgun (WGS) entry which is preliminary data.</text>
</comment>
<proteinExistence type="predicted"/>
<protein>
    <submittedName>
        <fullName evidence="1">Uncharacterized protein</fullName>
    </submittedName>
</protein>